<dbReference type="AlphaFoldDB" id="A0A929KX49"/>
<reference evidence="8" key="1">
    <citation type="submission" date="2020-10" db="EMBL/GenBank/DDBJ databases">
        <title>Mucilaginibacter mali sp. nov., isolated from rhizosphere soil of apple orchard.</title>
        <authorList>
            <person name="Lee J.-S."/>
            <person name="Kim H.S."/>
            <person name="Kim J.-S."/>
        </authorList>
    </citation>
    <scope>NUCLEOTIDE SEQUENCE</scope>
    <source>
        <strain evidence="8">KCTC 22746</strain>
    </source>
</reference>
<dbReference type="Gene3D" id="3.60.20.10">
    <property type="entry name" value="Glutamine Phosphoribosylpyrophosphate, subunit 1, domain 1"/>
    <property type="match status" value="1"/>
</dbReference>
<dbReference type="InterPro" id="IPR002692">
    <property type="entry name" value="S45"/>
</dbReference>
<dbReference type="InterPro" id="IPR029055">
    <property type="entry name" value="Ntn_hydrolases_N"/>
</dbReference>
<dbReference type="PANTHER" id="PTHR34218:SF3">
    <property type="entry name" value="ACYL-HOMOSERINE LACTONE ACYLASE PVDQ"/>
    <property type="match status" value="1"/>
</dbReference>
<evidence type="ECO:0000256" key="7">
    <source>
        <dbReference type="SAM" id="SignalP"/>
    </source>
</evidence>
<dbReference type="InterPro" id="IPR014395">
    <property type="entry name" value="Pen/GL7ACA/AHL_acylase"/>
</dbReference>
<dbReference type="EMBL" id="JADFFL010000004">
    <property type="protein sequence ID" value="MBE9662802.1"/>
    <property type="molecule type" value="Genomic_DNA"/>
</dbReference>
<dbReference type="Proteomes" id="UP000622475">
    <property type="component" value="Unassembled WGS sequence"/>
</dbReference>
<dbReference type="InterPro" id="IPR043146">
    <property type="entry name" value="Penicillin_amidase_N_B-knob"/>
</dbReference>
<comment type="similarity">
    <text evidence="1">Belongs to the peptidase S45 family.</text>
</comment>
<keyword evidence="4" id="KW-0865">Zymogen</keyword>
<feature type="active site" description="Nucleophile" evidence="5">
    <location>
        <position position="206"/>
    </location>
</feature>
<feature type="chain" id="PRO_5037690350" evidence="7">
    <location>
        <begin position="21"/>
        <end position="728"/>
    </location>
</feature>
<comment type="caution">
    <text evidence="8">The sequence shown here is derived from an EMBL/GenBank/DDBJ whole genome shotgun (WGS) entry which is preliminary data.</text>
</comment>
<keyword evidence="6" id="KW-0106">Calcium</keyword>
<keyword evidence="9" id="KW-1185">Reference proteome</keyword>
<feature type="binding site" evidence="6">
    <location>
        <position position="276"/>
    </location>
    <ligand>
        <name>Ca(2+)</name>
        <dbReference type="ChEBI" id="CHEBI:29108"/>
    </ligand>
</feature>
<feature type="signal peptide" evidence="7">
    <location>
        <begin position="1"/>
        <end position="20"/>
    </location>
</feature>
<keyword evidence="2 7" id="KW-0732">Signal</keyword>
<evidence type="ECO:0000313" key="8">
    <source>
        <dbReference type="EMBL" id="MBE9662802.1"/>
    </source>
</evidence>
<dbReference type="GO" id="GO:0046872">
    <property type="term" value="F:metal ion binding"/>
    <property type="evidence" value="ECO:0007669"/>
    <property type="project" value="UniProtKB-KW"/>
</dbReference>
<proteinExistence type="inferred from homology"/>
<dbReference type="SUPFAM" id="SSF56235">
    <property type="entry name" value="N-terminal nucleophile aminohydrolases (Ntn hydrolases)"/>
    <property type="match status" value="1"/>
</dbReference>
<organism evidence="8 9">
    <name type="scientific">Mucilaginibacter myungsuensis</name>
    <dbReference type="NCBI Taxonomy" id="649104"/>
    <lineage>
        <taxon>Bacteria</taxon>
        <taxon>Pseudomonadati</taxon>
        <taxon>Bacteroidota</taxon>
        <taxon>Sphingobacteriia</taxon>
        <taxon>Sphingobacteriales</taxon>
        <taxon>Sphingobacteriaceae</taxon>
        <taxon>Mucilaginibacter</taxon>
    </lineage>
</organism>
<comment type="cofactor">
    <cofactor evidence="6">
        <name>Ca(2+)</name>
        <dbReference type="ChEBI" id="CHEBI:29108"/>
    </cofactor>
    <text evidence="6">Binds 1 Ca(2+) ion per dimer.</text>
</comment>
<sequence length="728" mass="81720">MKKLLLTIAILLPLIGTAQKATKPEIARYQQLAKAVTIIRDNYGVPHIYAQTDAQVVFGLMYTQCEDNFKGIEKNYLYQLGRQSEVEGEGTLYTDVQLQMIADSADAIKDYKASPLWFRKLMDAFADGINYYLYKHPEVRPTVFKHYEPWYALMFTDGSVAATITGGLSLQENAKFYGANGPDMGKIKMPKAKTLQEEMDEREWGSNGFAIAPKLSKSGHAMLYINPHVPFYFRSEVQLVSNEGLNVYGAVTWGQFFVYQGFNQHCGWMHTSSNADVADLYAEKVTKKDGKWFYEYDGQLKPVTERKLSIKVKQGGQIVAKTFTGYSTHHGPVLGARNGKWLALRNDNRSYPALLESWLITKANTFAEYKKAMEIGHNATNNTVYADDQGNIAFWYGNFMPKRDPKLDWTQPVDGSTSATEWQGLHKQSEIVTVFNPATGWIQNCNATPYASSGASSPGKTKYPAYMAPDGQNYRGVRAVDLFTNAPKMSMDEMIGKGYDKYLALFDVLLPKLFAAYDAAPEEAKTALQEPVRILRDWDKRSAINSVATTLGFEWGTRMMQLLPRAKSSEEGTYQTERIESMLKTVTQKQLLDELTAAIASLQTRYGGWRQPWGDINRYQRPANGVFDDSAPSIAVGQVSSLFGQLPSFVSRPVNTKKRYGYSGNSFIAAIEFGPKVKAKSIMTGGQSFDATSRHFTDQAEGYLTGQFKDVLFYKADVLKHAERTYHP</sequence>
<dbReference type="Pfam" id="PF01804">
    <property type="entry name" value="Penicil_amidase"/>
    <property type="match status" value="1"/>
</dbReference>
<dbReference type="GO" id="GO:0017000">
    <property type="term" value="P:antibiotic biosynthetic process"/>
    <property type="evidence" value="ECO:0007669"/>
    <property type="project" value="InterPro"/>
</dbReference>
<evidence type="ECO:0000256" key="3">
    <source>
        <dbReference type="ARBA" id="ARBA00022801"/>
    </source>
</evidence>
<keyword evidence="3" id="KW-0378">Hydrolase</keyword>
<protein>
    <submittedName>
        <fullName evidence="8">Penicillin acylase family protein</fullName>
    </submittedName>
</protein>
<evidence type="ECO:0000256" key="1">
    <source>
        <dbReference type="ARBA" id="ARBA00006586"/>
    </source>
</evidence>
<dbReference type="GO" id="GO:0016811">
    <property type="term" value="F:hydrolase activity, acting on carbon-nitrogen (but not peptide) bonds, in linear amides"/>
    <property type="evidence" value="ECO:0007669"/>
    <property type="project" value="InterPro"/>
</dbReference>
<gene>
    <name evidence="8" type="ORF">IRJ16_12985</name>
</gene>
<keyword evidence="6" id="KW-0479">Metal-binding</keyword>
<evidence type="ECO:0000256" key="5">
    <source>
        <dbReference type="PIRSR" id="PIRSR001227-1"/>
    </source>
</evidence>
<dbReference type="InterPro" id="IPR023343">
    <property type="entry name" value="Penicillin_amidase_dom1"/>
</dbReference>
<dbReference type="Gene3D" id="1.10.1400.10">
    <property type="match status" value="1"/>
</dbReference>
<evidence type="ECO:0000256" key="2">
    <source>
        <dbReference type="ARBA" id="ARBA00022729"/>
    </source>
</evidence>
<feature type="binding site" evidence="6">
    <location>
        <position position="279"/>
    </location>
    <ligand>
        <name>Ca(2+)</name>
        <dbReference type="ChEBI" id="CHEBI:29108"/>
    </ligand>
</feature>
<accession>A0A929KX49</accession>
<evidence type="ECO:0000313" key="9">
    <source>
        <dbReference type="Proteomes" id="UP000622475"/>
    </source>
</evidence>
<evidence type="ECO:0000256" key="4">
    <source>
        <dbReference type="ARBA" id="ARBA00023145"/>
    </source>
</evidence>
<dbReference type="PIRSF" id="PIRSF001227">
    <property type="entry name" value="Pen_acylase"/>
    <property type="match status" value="1"/>
</dbReference>
<evidence type="ECO:0000256" key="6">
    <source>
        <dbReference type="PIRSR" id="PIRSR001227-2"/>
    </source>
</evidence>
<name>A0A929KX49_9SPHI</name>
<dbReference type="Gene3D" id="1.10.439.10">
    <property type="entry name" value="Penicillin Amidohydrolase, domain 1"/>
    <property type="match status" value="1"/>
</dbReference>
<dbReference type="Gene3D" id="2.30.120.10">
    <property type="match status" value="1"/>
</dbReference>
<dbReference type="InterPro" id="IPR043147">
    <property type="entry name" value="Penicillin_amidase_A-knob"/>
</dbReference>
<dbReference type="PANTHER" id="PTHR34218">
    <property type="entry name" value="PEPTIDASE S45 PENICILLIN AMIDASE"/>
    <property type="match status" value="1"/>
</dbReference>
<dbReference type="RefSeq" id="WP_194112025.1">
    <property type="nucleotide sequence ID" value="NZ_JADFFL010000004.1"/>
</dbReference>